<protein>
    <submittedName>
        <fullName evidence="3">Uncharacterized protein</fullName>
    </submittedName>
</protein>
<feature type="transmembrane region" description="Helical" evidence="2">
    <location>
        <begin position="63"/>
        <end position="83"/>
    </location>
</feature>
<name>A0A328VF85_9CHLR</name>
<evidence type="ECO:0000256" key="2">
    <source>
        <dbReference type="SAM" id="Phobius"/>
    </source>
</evidence>
<keyword evidence="2" id="KW-0472">Membrane</keyword>
<dbReference type="RefSeq" id="WP_112429889.1">
    <property type="nucleotide sequence ID" value="NZ_MCIF01000002.1"/>
</dbReference>
<comment type="caution">
    <text evidence="3">The sequence shown here is derived from an EMBL/GenBank/DDBJ whole genome shotgun (WGS) entry which is preliminary data.</text>
</comment>
<keyword evidence="2" id="KW-1133">Transmembrane helix</keyword>
<evidence type="ECO:0000313" key="3">
    <source>
        <dbReference type="EMBL" id="RAQ96366.1"/>
    </source>
</evidence>
<keyword evidence="2" id="KW-0812">Transmembrane</keyword>
<dbReference type="AlphaFoldDB" id="A0A328VF85"/>
<evidence type="ECO:0000256" key="1">
    <source>
        <dbReference type="SAM" id="MobiDB-lite"/>
    </source>
</evidence>
<accession>A0A328VF85</accession>
<feature type="compositionally biased region" description="Basic and acidic residues" evidence="1">
    <location>
        <begin position="12"/>
        <end position="21"/>
    </location>
</feature>
<gene>
    <name evidence="3" type="ORF">A4R35_12540</name>
</gene>
<evidence type="ECO:0000313" key="4">
    <source>
        <dbReference type="Proteomes" id="UP000248706"/>
    </source>
</evidence>
<sequence>MLHPSPTYPRLPETKQSESKQPRATPLRPRLGQRPLARKIKAFLRPPIKAIYYLISQIRSHKLLSLGVVVIFLAAATLTNYVLTGEWPLGIAQDQFNFHINGGNGGGDKVKDWLYALRDGDVATMRMLQSTLIMAQPPDPAELVSQYSEKQTNLIWRDIHVVGVYQQSDSTIDSLVSVSLGARGPGGGTSGYMLWHFTTVAQNGGLLLSIDLVSFRNVLS</sequence>
<dbReference type="OrthoDB" id="162381at2"/>
<dbReference type="Proteomes" id="UP000248706">
    <property type="component" value="Unassembled WGS sequence"/>
</dbReference>
<proteinExistence type="predicted"/>
<keyword evidence="4" id="KW-1185">Reference proteome</keyword>
<feature type="region of interest" description="Disordered" evidence="1">
    <location>
        <begin position="1"/>
        <end position="31"/>
    </location>
</feature>
<reference evidence="3 4" key="1">
    <citation type="submission" date="2016-08" db="EMBL/GenBank/DDBJ databases">
        <title>Analysis of Carbohydrate Active Enzymes in Thermogemmatispora T81 Reveals Carbohydrate Degradation Ability.</title>
        <authorList>
            <person name="Tomazini A."/>
            <person name="Lal S."/>
            <person name="Stott M."/>
            <person name="Henrissat B."/>
            <person name="Polikarpov I."/>
            <person name="Sparling R."/>
            <person name="Levin D.B."/>
        </authorList>
    </citation>
    <scope>NUCLEOTIDE SEQUENCE [LARGE SCALE GENOMIC DNA]</scope>
    <source>
        <strain evidence="3 4">T81</strain>
    </source>
</reference>
<organism evidence="3 4">
    <name type="scientific">Thermogemmatispora tikiterensis</name>
    <dbReference type="NCBI Taxonomy" id="1825093"/>
    <lineage>
        <taxon>Bacteria</taxon>
        <taxon>Bacillati</taxon>
        <taxon>Chloroflexota</taxon>
        <taxon>Ktedonobacteria</taxon>
        <taxon>Thermogemmatisporales</taxon>
        <taxon>Thermogemmatisporaceae</taxon>
        <taxon>Thermogemmatispora</taxon>
    </lineage>
</organism>
<dbReference type="EMBL" id="MCIF01000002">
    <property type="protein sequence ID" value="RAQ96366.1"/>
    <property type="molecule type" value="Genomic_DNA"/>
</dbReference>